<dbReference type="PROSITE" id="PS52050">
    <property type="entry name" value="WYL"/>
    <property type="match status" value="1"/>
</dbReference>
<sequence>MARNDQLIRQHKVLQILERVRFGKTIQELHDDVVEELGLPSLHNRTLKRDLEALQAAGFDVDHHDSPRGKVWKLGPLAKTTTHISFSSTELIALALGRELMHPLSGTQFGSGIESFWNKVKEEVPATVLSHYEKYRKTFRVQGLPIKSYESKQGIIKTINRGILEHRLLEVVYQSEGKPSKTRKIEPYEVILFRSSLYTIAAAHEDEDEKTRVRVWKLDRFEKATILDEWFKPPEDLDMDEFFGSSQTIFRSSDDETPYKVRLTSRAAVWVTEEPWHPEQTIEKISDEHSVLTVPVSNPRDAIPRILQLGSDAELLSPEEARKDLISIANEMLEQYKD</sequence>
<dbReference type="EMBL" id="CP042912">
    <property type="protein sequence ID" value="QEG23269.1"/>
    <property type="molecule type" value="Genomic_DNA"/>
</dbReference>
<dbReference type="Pfam" id="PF25583">
    <property type="entry name" value="WCX"/>
    <property type="match status" value="1"/>
</dbReference>
<dbReference type="InterPro" id="IPR057727">
    <property type="entry name" value="WCX_dom"/>
</dbReference>
<reference evidence="3 4" key="1">
    <citation type="submission" date="2019-08" db="EMBL/GenBank/DDBJ databases">
        <title>Deep-cultivation of Planctomycetes and their phenomic and genomic characterization uncovers novel biology.</title>
        <authorList>
            <person name="Wiegand S."/>
            <person name="Jogler M."/>
            <person name="Boedeker C."/>
            <person name="Pinto D."/>
            <person name="Vollmers J."/>
            <person name="Rivas-Marin E."/>
            <person name="Kohn T."/>
            <person name="Peeters S.H."/>
            <person name="Heuer A."/>
            <person name="Rast P."/>
            <person name="Oberbeckmann S."/>
            <person name="Bunk B."/>
            <person name="Jeske O."/>
            <person name="Meyerdierks A."/>
            <person name="Storesund J.E."/>
            <person name="Kallscheuer N."/>
            <person name="Luecker S."/>
            <person name="Lage O.M."/>
            <person name="Pohl T."/>
            <person name="Merkel B.J."/>
            <person name="Hornburger P."/>
            <person name="Mueller R.-W."/>
            <person name="Bruemmer F."/>
            <person name="Labrenz M."/>
            <person name="Spormann A.M."/>
            <person name="Op den Camp H."/>
            <person name="Overmann J."/>
            <person name="Amann R."/>
            <person name="Jetten M.S.M."/>
            <person name="Mascher T."/>
            <person name="Medema M.H."/>
            <person name="Devos D.P."/>
            <person name="Kaster A.-K."/>
            <person name="Ovreas L."/>
            <person name="Rohde M."/>
            <person name="Galperin M.Y."/>
            <person name="Jogler C."/>
        </authorList>
    </citation>
    <scope>NUCLEOTIDE SEQUENCE [LARGE SCALE GENOMIC DNA]</scope>
    <source>
        <strain evidence="3 4">FC18</strain>
    </source>
</reference>
<dbReference type="STRING" id="980251.GCA_001642875_00560"/>
<evidence type="ECO:0000259" key="2">
    <source>
        <dbReference type="Pfam" id="PF25583"/>
    </source>
</evidence>
<organism evidence="3 4">
    <name type="scientific">Mariniblastus fucicola</name>
    <dbReference type="NCBI Taxonomy" id="980251"/>
    <lineage>
        <taxon>Bacteria</taxon>
        <taxon>Pseudomonadati</taxon>
        <taxon>Planctomycetota</taxon>
        <taxon>Planctomycetia</taxon>
        <taxon>Pirellulales</taxon>
        <taxon>Pirellulaceae</taxon>
        <taxon>Mariniblastus</taxon>
    </lineage>
</organism>
<dbReference type="KEGG" id="mff:MFFC18_31650"/>
<dbReference type="PANTHER" id="PTHR34580">
    <property type="match status" value="1"/>
</dbReference>
<evidence type="ECO:0000313" key="4">
    <source>
        <dbReference type="Proteomes" id="UP000322214"/>
    </source>
</evidence>
<dbReference type="InterPro" id="IPR051534">
    <property type="entry name" value="CBASS_pafABC_assoc_protein"/>
</dbReference>
<keyword evidence="4" id="KW-1185">Reference proteome</keyword>
<dbReference type="RefSeq" id="WP_075083346.1">
    <property type="nucleotide sequence ID" value="NZ_CP042912.1"/>
</dbReference>
<feature type="domain" description="WYL" evidence="1">
    <location>
        <begin position="155"/>
        <end position="225"/>
    </location>
</feature>
<gene>
    <name evidence="3" type="ORF">MFFC18_31650</name>
</gene>
<name>A0A5B9PCN8_9BACT</name>
<dbReference type="Pfam" id="PF13280">
    <property type="entry name" value="WYL"/>
    <property type="match status" value="1"/>
</dbReference>
<dbReference type="OrthoDB" id="274320at2"/>
<dbReference type="AlphaFoldDB" id="A0A5B9PCN8"/>
<protein>
    <submittedName>
        <fullName evidence="3">Uncharacterized protein</fullName>
    </submittedName>
</protein>
<accession>A0A5B9PCN8</accession>
<proteinExistence type="predicted"/>
<feature type="domain" description="WCX" evidence="2">
    <location>
        <begin position="260"/>
        <end position="333"/>
    </location>
</feature>
<dbReference type="Proteomes" id="UP000322214">
    <property type="component" value="Chromosome"/>
</dbReference>
<dbReference type="InterPro" id="IPR026881">
    <property type="entry name" value="WYL_dom"/>
</dbReference>
<evidence type="ECO:0000259" key="1">
    <source>
        <dbReference type="Pfam" id="PF13280"/>
    </source>
</evidence>
<evidence type="ECO:0000313" key="3">
    <source>
        <dbReference type="EMBL" id="QEG23269.1"/>
    </source>
</evidence>
<dbReference type="PANTHER" id="PTHR34580:SF1">
    <property type="entry name" value="PROTEIN PAFC"/>
    <property type="match status" value="1"/>
</dbReference>